<dbReference type="EMBL" id="CP003557">
    <property type="protein sequence ID" value="AFN75478.1"/>
    <property type="molecule type" value="Genomic_DNA"/>
</dbReference>
<name>I7A2R5_MELRP</name>
<dbReference type="STRING" id="1191523.MROS_2248"/>
<dbReference type="GO" id="GO:0005975">
    <property type="term" value="P:carbohydrate metabolic process"/>
    <property type="evidence" value="ECO:0007669"/>
    <property type="project" value="InterPro"/>
</dbReference>
<dbReference type="eggNOG" id="COG0726">
    <property type="taxonomic scope" value="Bacteria"/>
</dbReference>
<dbReference type="InterPro" id="IPR011330">
    <property type="entry name" value="Glyco_hydro/deAcase_b/a-brl"/>
</dbReference>
<dbReference type="CDD" id="cd03143">
    <property type="entry name" value="A4_beta-galactosidase_middle_domain"/>
    <property type="match status" value="1"/>
</dbReference>
<dbReference type="OrthoDB" id="9806824at2"/>
<dbReference type="PATRIC" id="fig|1191523.3.peg.2374"/>
<dbReference type="SUPFAM" id="SSF88713">
    <property type="entry name" value="Glycoside hydrolase/deacetylase"/>
    <property type="match status" value="1"/>
</dbReference>
<keyword evidence="3" id="KW-1185">Reference proteome</keyword>
<dbReference type="Gene3D" id="3.20.20.370">
    <property type="entry name" value="Glycoside hydrolase/deacetylase"/>
    <property type="match status" value="1"/>
</dbReference>
<dbReference type="Proteomes" id="UP000009011">
    <property type="component" value="Chromosome"/>
</dbReference>
<proteinExistence type="predicted"/>
<keyword evidence="1" id="KW-0812">Transmembrane</keyword>
<reference evidence="2 3" key="1">
    <citation type="journal article" date="2013" name="PLoS ONE">
        <title>Genomic analysis of Melioribacter roseus, facultatively anaerobic organotrophic bacterium representing a novel deep lineage within Bacteriodetes/Chlorobi group.</title>
        <authorList>
            <person name="Kadnikov V.V."/>
            <person name="Mardanov A.V."/>
            <person name="Podosokorskaya O.A."/>
            <person name="Gavrilov S.N."/>
            <person name="Kublanov I.V."/>
            <person name="Beletsky A.V."/>
            <person name="Bonch-Osmolovskaya E.A."/>
            <person name="Ravin N.V."/>
        </authorList>
    </citation>
    <scope>NUCLEOTIDE SEQUENCE [LARGE SCALE GENOMIC DNA]</scope>
    <source>
        <strain evidence="3">JCM 17771 / P3M-2</strain>
    </source>
</reference>
<keyword evidence="1" id="KW-1133">Transmembrane helix</keyword>
<dbReference type="Gene3D" id="3.40.50.880">
    <property type="match status" value="1"/>
</dbReference>
<dbReference type="HOGENOM" id="CLU_431996_0_0_10"/>
<organism evidence="2 3">
    <name type="scientific">Melioribacter roseus (strain DSM 23840 / JCM 17771 / VKM B-2668 / P3M-2)</name>
    <dbReference type="NCBI Taxonomy" id="1191523"/>
    <lineage>
        <taxon>Bacteria</taxon>
        <taxon>Pseudomonadati</taxon>
        <taxon>Ignavibacteriota</taxon>
        <taxon>Ignavibacteria</taxon>
        <taxon>Ignavibacteriales</taxon>
        <taxon>Melioribacteraceae</taxon>
        <taxon>Melioribacter</taxon>
    </lineage>
</organism>
<accession>I7A2R5</accession>
<dbReference type="SUPFAM" id="SSF52317">
    <property type="entry name" value="Class I glutamine amidotransferase-like"/>
    <property type="match status" value="1"/>
</dbReference>
<dbReference type="InterPro" id="IPR029062">
    <property type="entry name" value="Class_I_gatase-like"/>
</dbReference>
<gene>
    <name evidence="2" type="ordered locus">MROS_2248</name>
</gene>
<evidence type="ECO:0008006" key="4">
    <source>
        <dbReference type="Google" id="ProtNLM"/>
    </source>
</evidence>
<evidence type="ECO:0000313" key="2">
    <source>
        <dbReference type="EMBL" id="AFN75478.1"/>
    </source>
</evidence>
<protein>
    <recommendedName>
        <fullName evidence="4">Beta-galactosidase trimerisation domain-containing protein</fullName>
    </recommendedName>
</protein>
<dbReference type="KEGG" id="mro:MROS_2248"/>
<sequence length="634" mass="73197">MAVKENYKGLRVNYLIIFLSGLVLLFTALLVFLLILKNIYGDYEIREIIPTKENLIKDEKAGKIAILYSRYTENMLPSGSTWLKDNIDTWERFVSNAGYKYDVIDDRKIESGEHYGYKIIVLPGSKSLSDRQIIALKKYVENGGSIFVTGGPATFSDEGKWRGWDFYTEVFGLKFNKEIKPEETYKIHTLRGNLPLTAGIPTGYALKIATWDRPIYAEVIEPRTTQVSFWYDFRREAGLVREEIQKSAGIAFGTYGRGRFVWFGFEINSVLGVQKDFVYFEKLFNNSINWLTYNPTAYTKDWPGDYKAAMILAPTVDEALGNIRTIASVTGKYNIKPTYFIDPYTALKNKSVVRSLAKNGDIGAIVDIGFLEFPEDTVNKLYDKQTQLSNIAFAQDTIGKIIGKPIKAVMPLYGFYNDFTLQALANRDIGFLLTDSLTDRSVPEIKIRNNKQIMIITKTARDDYEVIRNYGLTETKFQRYTYEEDVDRLLFEGGLFVFKVHTNYQLQPQYVSVINDVIRYAKGKDFWITSLDELKSWWRKKQSLEVRYESRSKRRVAVELTNPSEYDIENAVVEVNLNKKVKNVKISSDMLNTKIPRYEVRKDNQAVIFYIDRMKSHETRSLLIDFENIDENSV</sequence>
<feature type="transmembrane region" description="Helical" evidence="1">
    <location>
        <begin position="12"/>
        <end position="36"/>
    </location>
</feature>
<dbReference type="RefSeq" id="WP_014856910.1">
    <property type="nucleotide sequence ID" value="NC_018178.1"/>
</dbReference>
<evidence type="ECO:0000256" key="1">
    <source>
        <dbReference type="SAM" id="Phobius"/>
    </source>
</evidence>
<keyword evidence="1" id="KW-0472">Membrane</keyword>
<evidence type="ECO:0000313" key="3">
    <source>
        <dbReference type="Proteomes" id="UP000009011"/>
    </source>
</evidence>
<dbReference type="AlphaFoldDB" id="I7A2R5"/>